<dbReference type="InterPro" id="IPR018247">
    <property type="entry name" value="EF_Hand_1_Ca_BS"/>
</dbReference>
<organism evidence="1 2">
    <name type="scientific">Xylanibacter brevis</name>
    <dbReference type="NCBI Taxonomy" id="83231"/>
    <lineage>
        <taxon>Bacteria</taxon>
        <taxon>Pseudomonadati</taxon>
        <taxon>Bacteroidota</taxon>
        <taxon>Bacteroidia</taxon>
        <taxon>Bacteroidales</taxon>
        <taxon>Prevotellaceae</taxon>
        <taxon>Xylanibacter</taxon>
    </lineage>
</organism>
<dbReference type="Gene3D" id="1.25.40.10">
    <property type="entry name" value="Tetratricopeptide repeat domain"/>
    <property type="match status" value="1"/>
</dbReference>
<gene>
    <name evidence="1" type="ORF">I6E12_07285</name>
</gene>
<proteinExistence type="predicted"/>
<dbReference type="PROSITE" id="PS00018">
    <property type="entry name" value="EF_HAND_1"/>
    <property type="match status" value="1"/>
</dbReference>
<comment type="caution">
    <text evidence="1">The sequence shown here is derived from an EMBL/GenBank/DDBJ whole genome shotgun (WGS) entry which is preliminary data.</text>
</comment>
<name>A0ABS9CI03_9BACT</name>
<sequence>MENTKLMKRILSTPYEDIADLDEALTRYKSHALNVMGEKDDTSCSYFAKSNQTNRLGHSIRQHCMKPECSMADKEKIYKAMKELIQLGFDRASDILLDIAIQENLHNSVCGKFKGKSFQEMMNYGWFRNLIDTDYSGDICPDRNTPNYKQESYNFSKQLYASNTLYHYISTYHSPLLDEIAHYRIFFKKDLRIATLRASQYMRSGKHKEAFKILSLFHIDMTQTIVSYGEREAALLLAELYEFGLGAAPNLAQALSLYNYCYERFTMEAGYKAGRVCEKMGDYGKAMEWYRKVLDWKVLSPTSWERNYREEEEAKSLLPYRLEISFRNLKKSMNPEGHDKISIAVKCGGKFSLRLKVLMNASVTIAWDNGENANSEVIKWKVNGWNQLEHQYSKSGKHEIEIDSDEENVITGIEIETAFSVTKMNLEACRGLEYLHCTNQWASINPKGLCCLKYLNIRNTKTKRLNIRGMHQLVALDISEIPSLRLIAEKYLPLRYFAMDGQSDLPKKTQLEENIKLNMGKIVPTIDIKRMETVHPTVFYYLRSSNWTEVRKAILEDDENGAHDKEYLRRLYKMYKILCAKTPKHCPYPNGYLESSENYLYICRWKREKDGRLIEYEDGEEDAYFWNYSWSITLGTPLKDATNRQPFMMYPPRSNAYFAAMSLLAMTKNKDEMENYGLSDDPLSIYWGNNQEK</sequence>
<dbReference type="InterPro" id="IPR011990">
    <property type="entry name" value="TPR-like_helical_dom_sf"/>
</dbReference>
<evidence type="ECO:0000313" key="1">
    <source>
        <dbReference type="EMBL" id="MCF2563913.1"/>
    </source>
</evidence>
<reference evidence="1 2" key="1">
    <citation type="submission" date="2020-12" db="EMBL/GenBank/DDBJ databases">
        <title>Whole genome sequences of gut porcine anaerobes.</title>
        <authorList>
            <person name="Kubasova T."/>
            <person name="Jahodarova E."/>
            <person name="Rychlik I."/>
        </authorList>
    </citation>
    <scope>NUCLEOTIDE SEQUENCE [LARGE SCALE GENOMIC DNA]</scope>
    <source>
        <strain evidence="1 2">An925</strain>
    </source>
</reference>
<dbReference type="EMBL" id="JADYTN010000014">
    <property type="protein sequence ID" value="MCF2563913.1"/>
    <property type="molecule type" value="Genomic_DNA"/>
</dbReference>
<accession>A0ABS9CI03</accession>
<dbReference type="Proteomes" id="UP001200470">
    <property type="component" value="Unassembled WGS sequence"/>
</dbReference>
<evidence type="ECO:0000313" key="2">
    <source>
        <dbReference type="Proteomes" id="UP001200470"/>
    </source>
</evidence>
<dbReference type="RefSeq" id="WP_301638114.1">
    <property type="nucleotide sequence ID" value="NZ_JADYTN010000014.1"/>
</dbReference>
<dbReference type="SUPFAM" id="SSF81901">
    <property type="entry name" value="HCP-like"/>
    <property type="match status" value="1"/>
</dbReference>
<keyword evidence="2" id="KW-1185">Reference proteome</keyword>
<protein>
    <submittedName>
        <fullName evidence="1">Sel1 repeat family protein</fullName>
    </submittedName>
</protein>